<dbReference type="STRING" id="246199.CUS_5296"/>
<name>E9SF84_RUMAL</name>
<proteinExistence type="inferred from homology"/>
<feature type="domain" description="EamA" evidence="8">
    <location>
        <begin position="16"/>
        <end position="156"/>
    </location>
</feature>
<evidence type="ECO:0000256" key="4">
    <source>
        <dbReference type="ARBA" id="ARBA00022692"/>
    </source>
</evidence>
<dbReference type="OrthoDB" id="3190463at2"/>
<feature type="transmembrane region" description="Helical" evidence="7">
    <location>
        <begin position="49"/>
        <end position="71"/>
    </location>
</feature>
<dbReference type="InterPro" id="IPR000620">
    <property type="entry name" value="EamA_dom"/>
</dbReference>
<evidence type="ECO:0000256" key="1">
    <source>
        <dbReference type="ARBA" id="ARBA00004651"/>
    </source>
</evidence>
<keyword evidence="5 7" id="KW-1133">Transmembrane helix</keyword>
<evidence type="ECO:0000313" key="10">
    <source>
        <dbReference type="Proteomes" id="UP000004259"/>
    </source>
</evidence>
<evidence type="ECO:0000256" key="5">
    <source>
        <dbReference type="ARBA" id="ARBA00022989"/>
    </source>
</evidence>
<keyword evidence="6 7" id="KW-0472">Membrane</keyword>
<dbReference type="RefSeq" id="WP_002851594.1">
    <property type="nucleotide sequence ID" value="NZ_ADKM02000112.1"/>
</dbReference>
<dbReference type="PANTHER" id="PTHR32322:SF18">
    <property type="entry name" value="S-ADENOSYLMETHIONINE_S-ADENOSYLHOMOCYSTEINE TRANSPORTER"/>
    <property type="match status" value="1"/>
</dbReference>
<dbReference type="EMBL" id="ADKM02000112">
    <property type="protein sequence ID" value="EGC02060.1"/>
    <property type="molecule type" value="Genomic_DNA"/>
</dbReference>
<feature type="transmembrane region" description="Helical" evidence="7">
    <location>
        <begin position="264"/>
        <end position="284"/>
    </location>
</feature>
<evidence type="ECO:0000259" key="8">
    <source>
        <dbReference type="Pfam" id="PF00892"/>
    </source>
</evidence>
<dbReference type="PANTHER" id="PTHR32322">
    <property type="entry name" value="INNER MEMBRANE TRANSPORTER"/>
    <property type="match status" value="1"/>
</dbReference>
<dbReference type="InterPro" id="IPR037185">
    <property type="entry name" value="EmrE-like"/>
</dbReference>
<feature type="transmembrane region" description="Helical" evidence="7">
    <location>
        <begin position="111"/>
        <end position="130"/>
    </location>
</feature>
<dbReference type="AlphaFoldDB" id="E9SF84"/>
<keyword evidence="3" id="KW-1003">Cell membrane</keyword>
<feature type="transmembrane region" description="Helical" evidence="7">
    <location>
        <begin position="201"/>
        <end position="222"/>
    </location>
</feature>
<dbReference type="GO" id="GO:0005886">
    <property type="term" value="C:plasma membrane"/>
    <property type="evidence" value="ECO:0007669"/>
    <property type="project" value="UniProtKB-SubCell"/>
</dbReference>
<comment type="similarity">
    <text evidence="2">Belongs to the EamA transporter family.</text>
</comment>
<organism evidence="9 10">
    <name type="scientific">Ruminococcus albus 8</name>
    <dbReference type="NCBI Taxonomy" id="246199"/>
    <lineage>
        <taxon>Bacteria</taxon>
        <taxon>Bacillati</taxon>
        <taxon>Bacillota</taxon>
        <taxon>Clostridia</taxon>
        <taxon>Eubacteriales</taxon>
        <taxon>Oscillospiraceae</taxon>
        <taxon>Ruminococcus</taxon>
    </lineage>
</organism>
<feature type="transmembrane region" description="Helical" evidence="7">
    <location>
        <begin position="83"/>
        <end position="105"/>
    </location>
</feature>
<feature type="transmembrane region" description="Helical" evidence="7">
    <location>
        <begin position="290"/>
        <end position="309"/>
    </location>
</feature>
<protein>
    <submittedName>
        <fullName evidence="9">Putative membrane protein</fullName>
    </submittedName>
</protein>
<dbReference type="Proteomes" id="UP000004259">
    <property type="component" value="Unassembled WGS sequence"/>
</dbReference>
<reference evidence="9 10" key="1">
    <citation type="submission" date="2011-02" db="EMBL/GenBank/DDBJ databases">
        <authorList>
            <person name="Nelson K.E."/>
            <person name="Sutton G."/>
            <person name="Torralba M."/>
            <person name="Durkin S."/>
            <person name="Harkins D."/>
            <person name="Montgomery R."/>
            <person name="Ziemer C."/>
            <person name="Klaassens E."/>
            <person name="Ocuiv P."/>
            <person name="Morrison M."/>
        </authorList>
    </citation>
    <scope>NUCLEOTIDE SEQUENCE [LARGE SCALE GENOMIC DNA]</scope>
    <source>
        <strain evidence="9 10">8</strain>
    </source>
</reference>
<comment type="subcellular location">
    <subcellularLocation>
        <location evidence="1">Cell membrane</location>
        <topology evidence="1">Multi-pass membrane protein</topology>
    </subcellularLocation>
</comment>
<feature type="domain" description="EamA" evidence="8">
    <location>
        <begin position="168"/>
        <end position="308"/>
    </location>
</feature>
<feature type="transmembrane region" description="Helical" evidence="7">
    <location>
        <begin position="234"/>
        <end position="252"/>
    </location>
</feature>
<dbReference type="InterPro" id="IPR050638">
    <property type="entry name" value="AA-Vitamin_Transporters"/>
</dbReference>
<comment type="caution">
    <text evidence="9">The sequence shown here is derived from an EMBL/GenBank/DDBJ whole genome shotgun (WGS) entry which is preliminary data.</text>
</comment>
<sequence>MLKISKKFKQGAGVFLGALLCCFLWGSAFPSIKIGYDLWGIANGETMRIIRFAGIRFFLAGALVILFAGIGRKKLLIPRKDEWGKIAFLSLFQTVGQYICFYIGLAHTTGVNSAVIDSLTTFFAILVASVFMGMEKLTARKILGCVLGFSGVLLINLSAEGFSFSPAGDGLVAASALCYGVSSSLIKKYSVSHDTVLFSGWQFMLGGLVMTVFGHAGVMLTGGAGKGAEDMPKAILILLYLALISSVAYTLWGILLKNNDVSKISIFGFMNPVIGVLLSALLLGEADELGIKYLIALMLIGGGIAVVNIQKKSAEE</sequence>
<evidence type="ECO:0000256" key="6">
    <source>
        <dbReference type="ARBA" id="ARBA00023136"/>
    </source>
</evidence>
<gene>
    <name evidence="9" type="ORF">CUS_5296</name>
</gene>
<accession>E9SF84</accession>
<keyword evidence="4 7" id="KW-0812">Transmembrane</keyword>
<evidence type="ECO:0000256" key="2">
    <source>
        <dbReference type="ARBA" id="ARBA00007362"/>
    </source>
</evidence>
<evidence type="ECO:0000313" key="9">
    <source>
        <dbReference type="EMBL" id="EGC02060.1"/>
    </source>
</evidence>
<dbReference type="eggNOG" id="COG0697">
    <property type="taxonomic scope" value="Bacteria"/>
</dbReference>
<keyword evidence="10" id="KW-1185">Reference proteome</keyword>
<evidence type="ECO:0000256" key="7">
    <source>
        <dbReference type="SAM" id="Phobius"/>
    </source>
</evidence>
<evidence type="ECO:0000256" key="3">
    <source>
        <dbReference type="ARBA" id="ARBA00022475"/>
    </source>
</evidence>
<dbReference type="SUPFAM" id="SSF103481">
    <property type="entry name" value="Multidrug resistance efflux transporter EmrE"/>
    <property type="match status" value="2"/>
</dbReference>
<dbReference type="Pfam" id="PF00892">
    <property type="entry name" value="EamA"/>
    <property type="match status" value="2"/>
</dbReference>